<evidence type="ECO:0000256" key="7">
    <source>
        <dbReference type="ARBA" id="ARBA00022490"/>
    </source>
</evidence>
<dbReference type="PANTHER" id="PTHR11776:SF7">
    <property type="entry name" value="PHOSPHORIBOSYLTRANSFERASE DOMAIN-CONTAINING PROTEIN"/>
    <property type="match status" value="1"/>
</dbReference>
<evidence type="ECO:0000256" key="8">
    <source>
        <dbReference type="ARBA" id="ARBA00022676"/>
    </source>
</evidence>
<evidence type="ECO:0000256" key="1">
    <source>
        <dbReference type="ARBA" id="ARBA00000868"/>
    </source>
</evidence>
<evidence type="ECO:0000259" key="12">
    <source>
        <dbReference type="Pfam" id="PF00156"/>
    </source>
</evidence>
<evidence type="ECO:0000256" key="11">
    <source>
        <dbReference type="SAM" id="MobiDB-lite"/>
    </source>
</evidence>
<accession>A0A7S1Q2X9</accession>
<dbReference type="EC" id="2.4.2.7" evidence="6"/>
<dbReference type="GO" id="GO:0006166">
    <property type="term" value="P:purine ribonucleoside salvage"/>
    <property type="evidence" value="ECO:0007669"/>
    <property type="project" value="UniProtKB-KW"/>
</dbReference>
<comment type="subunit">
    <text evidence="5">Homodimer.</text>
</comment>
<comment type="subcellular location">
    <subcellularLocation>
        <location evidence="2">Cytoplasm</location>
    </subcellularLocation>
</comment>
<dbReference type="Pfam" id="PF00156">
    <property type="entry name" value="Pribosyltran"/>
    <property type="match status" value="1"/>
</dbReference>
<dbReference type="Gene3D" id="3.40.50.2020">
    <property type="match status" value="1"/>
</dbReference>
<keyword evidence="7" id="KW-0963">Cytoplasm</keyword>
<dbReference type="InterPro" id="IPR050120">
    <property type="entry name" value="Adenine_PRTase"/>
</dbReference>
<dbReference type="SUPFAM" id="SSF53271">
    <property type="entry name" value="PRTase-like"/>
    <property type="match status" value="1"/>
</dbReference>
<dbReference type="PANTHER" id="PTHR11776">
    <property type="entry name" value="ADENINE PHOSPHORIBOSYLTRANSFERASE"/>
    <property type="match status" value="1"/>
</dbReference>
<evidence type="ECO:0000256" key="2">
    <source>
        <dbReference type="ARBA" id="ARBA00004496"/>
    </source>
</evidence>
<dbReference type="AlphaFoldDB" id="A0A7S1Q2X9"/>
<keyword evidence="10" id="KW-0660">Purine salvage</keyword>
<comment type="similarity">
    <text evidence="4">Belongs to the purine/pyrimidine phosphoribosyltransferase family.</text>
</comment>
<reference evidence="13" key="1">
    <citation type="submission" date="2021-01" db="EMBL/GenBank/DDBJ databases">
        <authorList>
            <person name="Corre E."/>
            <person name="Pelletier E."/>
            <person name="Niang G."/>
            <person name="Scheremetjew M."/>
            <person name="Finn R."/>
            <person name="Kale V."/>
            <person name="Holt S."/>
            <person name="Cochrane G."/>
            <person name="Meng A."/>
            <person name="Brown T."/>
            <person name="Cohen L."/>
        </authorList>
    </citation>
    <scope>NUCLEOTIDE SEQUENCE</scope>
    <source>
        <strain evidence="13">CCAP 1951/1</strain>
    </source>
</reference>
<dbReference type="EMBL" id="HBGF01020177">
    <property type="protein sequence ID" value="CAD9113338.1"/>
    <property type="molecule type" value="Transcribed_RNA"/>
</dbReference>
<evidence type="ECO:0000256" key="4">
    <source>
        <dbReference type="ARBA" id="ARBA00008391"/>
    </source>
</evidence>
<dbReference type="InterPro" id="IPR000836">
    <property type="entry name" value="PRTase_dom"/>
</dbReference>
<feature type="domain" description="Phosphoribosyltransferase" evidence="12">
    <location>
        <begin position="47"/>
        <end position="209"/>
    </location>
</feature>
<feature type="region of interest" description="Disordered" evidence="11">
    <location>
        <begin position="216"/>
        <end position="236"/>
    </location>
</feature>
<evidence type="ECO:0000256" key="10">
    <source>
        <dbReference type="ARBA" id="ARBA00022726"/>
    </source>
</evidence>
<keyword evidence="8" id="KW-0328">Glycosyltransferase</keyword>
<proteinExistence type="inferred from homology"/>
<evidence type="ECO:0000256" key="5">
    <source>
        <dbReference type="ARBA" id="ARBA00011738"/>
    </source>
</evidence>
<dbReference type="CDD" id="cd06223">
    <property type="entry name" value="PRTases_typeI"/>
    <property type="match status" value="1"/>
</dbReference>
<dbReference type="GO" id="GO:0003999">
    <property type="term" value="F:adenine phosphoribosyltransferase activity"/>
    <property type="evidence" value="ECO:0007669"/>
    <property type="project" value="UniProtKB-EC"/>
</dbReference>
<evidence type="ECO:0000256" key="6">
    <source>
        <dbReference type="ARBA" id="ARBA00011893"/>
    </source>
</evidence>
<comment type="pathway">
    <text evidence="3">Purine metabolism; AMP biosynthesis via salvage pathway; AMP from adenine: step 1/1.</text>
</comment>
<organism evidence="13">
    <name type="scientific">Neobodo designis</name>
    <name type="common">Flagellated protozoan</name>
    <name type="synonym">Bodo designis</name>
    <dbReference type="NCBI Taxonomy" id="312471"/>
    <lineage>
        <taxon>Eukaryota</taxon>
        <taxon>Discoba</taxon>
        <taxon>Euglenozoa</taxon>
        <taxon>Kinetoplastea</taxon>
        <taxon>Metakinetoplastina</taxon>
        <taxon>Neobodonida</taxon>
        <taxon>Neobodo</taxon>
    </lineage>
</organism>
<dbReference type="InterPro" id="IPR029057">
    <property type="entry name" value="PRTase-like"/>
</dbReference>
<gene>
    <name evidence="13" type="ORF">NDES1114_LOCUS13335</name>
</gene>
<evidence type="ECO:0000256" key="9">
    <source>
        <dbReference type="ARBA" id="ARBA00022679"/>
    </source>
</evidence>
<evidence type="ECO:0000313" key="13">
    <source>
        <dbReference type="EMBL" id="CAD9113338.1"/>
    </source>
</evidence>
<evidence type="ECO:0000256" key="3">
    <source>
        <dbReference type="ARBA" id="ARBA00004659"/>
    </source>
</evidence>
<protein>
    <recommendedName>
        <fullName evidence="6">adenine phosphoribosyltransferase</fullName>
        <ecNumber evidence="6">2.4.2.7</ecNumber>
    </recommendedName>
</protein>
<dbReference type="GO" id="GO:0005737">
    <property type="term" value="C:cytoplasm"/>
    <property type="evidence" value="ECO:0007669"/>
    <property type="project" value="UniProtKB-SubCell"/>
</dbReference>
<name>A0A7S1Q2X9_NEODS</name>
<sequence length="236" mass="25610">MSGFKEIAPAHVTLDPESAVAKEIAGAIMWYGPKFSPKDVPRFYDISSLTENPALFKKTIDVIVARYEAMGDKKPTHVLGFDARGFLLGTPISLALGIPFVMLRKQEKSPGILIKSTPYSKEYKEATPDTMAIRRGSIGKGDRVVLVDDLIATGGTALSGFELCHAVGASVVDFMAIIAIPFCDGIRKIREYKNGAFKDVSVFTLIDDNMIGDAQCGDPDDWPEGKSRTFAVDGDE</sequence>
<keyword evidence="9" id="KW-0808">Transferase</keyword>
<comment type="catalytic activity">
    <reaction evidence="1">
        <text>AMP + diphosphate = 5-phospho-alpha-D-ribose 1-diphosphate + adenine</text>
        <dbReference type="Rhea" id="RHEA:16609"/>
        <dbReference type="ChEBI" id="CHEBI:16708"/>
        <dbReference type="ChEBI" id="CHEBI:33019"/>
        <dbReference type="ChEBI" id="CHEBI:58017"/>
        <dbReference type="ChEBI" id="CHEBI:456215"/>
        <dbReference type="EC" id="2.4.2.7"/>
    </reaction>
</comment>